<keyword evidence="7" id="KW-1185">Reference proteome</keyword>
<feature type="compositionally biased region" description="Polar residues" evidence="5">
    <location>
        <begin position="66"/>
        <end position="77"/>
    </location>
</feature>
<gene>
    <name evidence="8" type="primary">LOC101864023</name>
</gene>
<sequence length="571" mass="63574">MAYKECNQEMVYMDEAVGDDSYSGQQESGQSNKGYDVAVGDKSLSGQQESGQSNKGYDVAVGDKSLSGQQESGQSNKGYDVAVGDKSLSGQQESGQSNKGYDVAVGDKSLSGQQESGQSNKGYDVAVGDKSLSGSFRPPPYILESEKDIGFGGQGKVFKVRERKMINSEFDETEVETQGCESHLLPALKQEKGEGRRVKEVPPLDKVMNNNVDLKSSMGFKLKTREDRSSIQQETDEGGQREDTFISVGEQRKEIQNNQDSFALKRIEVLESGENYKELRYHLHWKIKDSNSPLYGSLPSSSVKKNYEESLKKEASNLVDNALIEVKMLETLKGHRNIVNVYDHYFQSDDQSHSGSSKHGPVLYLCIVMELCDSTLRDFRTNNEMTLEVIKDFACQLLCGIHFIHFKKLIHRDINEDNIMVKFIDGICRLKYIDVGSSRAFSECETSKAIEVQFDLHGIFELVLQLYRPDEDRSSALKDLKEEKGQPAKKLVSVLDQLQQYPSEATTLECLEILRDQTGAGALDDEDGAQSQKSGTGYDEIILHKVADLEVLDTEIGSPPDSPVDGKKVFE</sequence>
<evidence type="ECO:0000313" key="8">
    <source>
        <dbReference type="RefSeq" id="XP_012944024.1"/>
    </source>
</evidence>
<feature type="domain" description="Protein kinase" evidence="6">
    <location>
        <begin position="143"/>
        <end position="571"/>
    </location>
</feature>
<reference evidence="8" key="1">
    <citation type="submission" date="2025-08" db="UniProtKB">
        <authorList>
            <consortium name="RefSeq"/>
        </authorList>
    </citation>
    <scope>IDENTIFICATION</scope>
</reference>
<dbReference type="Pfam" id="PF00069">
    <property type="entry name" value="Pkinase"/>
    <property type="match status" value="1"/>
</dbReference>
<dbReference type="SUPFAM" id="SSF56112">
    <property type="entry name" value="Protein kinase-like (PK-like)"/>
    <property type="match status" value="1"/>
</dbReference>
<organism evidence="7 8">
    <name type="scientific">Aplysia californica</name>
    <name type="common">California sea hare</name>
    <dbReference type="NCBI Taxonomy" id="6500"/>
    <lineage>
        <taxon>Eukaryota</taxon>
        <taxon>Metazoa</taxon>
        <taxon>Spiralia</taxon>
        <taxon>Lophotrochozoa</taxon>
        <taxon>Mollusca</taxon>
        <taxon>Gastropoda</taxon>
        <taxon>Heterobranchia</taxon>
        <taxon>Euthyneura</taxon>
        <taxon>Tectipleura</taxon>
        <taxon>Aplysiida</taxon>
        <taxon>Aplysioidea</taxon>
        <taxon>Aplysiidae</taxon>
        <taxon>Aplysia</taxon>
    </lineage>
</organism>
<keyword evidence="4" id="KW-0067">ATP-binding</keyword>
<evidence type="ECO:0000313" key="7">
    <source>
        <dbReference type="Proteomes" id="UP000694888"/>
    </source>
</evidence>
<proteinExistence type="predicted"/>
<dbReference type="InterPro" id="IPR000719">
    <property type="entry name" value="Prot_kinase_dom"/>
</dbReference>
<evidence type="ECO:0000256" key="2">
    <source>
        <dbReference type="ARBA" id="ARBA00022741"/>
    </source>
</evidence>
<evidence type="ECO:0000256" key="5">
    <source>
        <dbReference type="SAM" id="MobiDB-lite"/>
    </source>
</evidence>
<dbReference type="PANTHER" id="PTHR11042">
    <property type="entry name" value="EUKARYOTIC TRANSLATION INITIATION FACTOR 2-ALPHA KINASE EIF2-ALPHA KINASE -RELATED"/>
    <property type="match status" value="1"/>
</dbReference>
<evidence type="ECO:0000256" key="1">
    <source>
        <dbReference type="ARBA" id="ARBA00022679"/>
    </source>
</evidence>
<dbReference type="GeneID" id="101864023"/>
<evidence type="ECO:0000256" key="4">
    <source>
        <dbReference type="ARBA" id="ARBA00022840"/>
    </source>
</evidence>
<evidence type="ECO:0000259" key="6">
    <source>
        <dbReference type="PROSITE" id="PS50011"/>
    </source>
</evidence>
<feature type="compositionally biased region" description="Polar residues" evidence="5">
    <location>
        <begin position="22"/>
        <end position="33"/>
    </location>
</feature>
<dbReference type="InterPro" id="IPR050339">
    <property type="entry name" value="CC_SR_Kinase"/>
</dbReference>
<dbReference type="Proteomes" id="UP000694888">
    <property type="component" value="Unplaced"/>
</dbReference>
<name>A0ABM1AAK6_APLCA</name>
<accession>A0ABM1AAK6</accession>
<keyword evidence="3" id="KW-0418">Kinase</keyword>
<dbReference type="Gene3D" id="1.10.510.10">
    <property type="entry name" value="Transferase(Phosphotransferase) domain 1"/>
    <property type="match status" value="1"/>
</dbReference>
<dbReference type="RefSeq" id="XP_012944024.1">
    <property type="nucleotide sequence ID" value="XM_013088570.2"/>
</dbReference>
<dbReference type="PROSITE" id="PS50011">
    <property type="entry name" value="PROTEIN_KINASE_DOM"/>
    <property type="match status" value="1"/>
</dbReference>
<dbReference type="CDD" id="cd00180">
    <property type="entry name" value="PKc"/>
    <property type="match status" value="1"/>
</dbReference>
<dbReference type="InterPro" id="IPR011009">
    <property type="entry name" value="Kinase-like_dom_sf"/>
</dbReference>
<evidence type="ECO:0000256" key="3">
    <source>
        <dbReference type="ARBA" id="ARBA00022777"/>
    </source>
</evidence>
<feature type="compositionally biased region" description="Polar residues" evidence="5">
    <location>
        <begin position="88"/>
        <end position="99"/>
    </location>
</feature>
<feature type="region of interest" description="Disordered" evidence="5">
    <location>
        <begin position="17"/>
        <end position="148"/>
    </location>
</feature>
<keyword evidence="2" id="KW-0547">Nucleotide-binding</keyword>
<keyword evidence="1" id="KW-0808">Transferase</keyword>
<feature type="compositionally biased region" description="Polar residues" evidence="5">
    <location>
        <begin position="44"/>
        <end position="55"/>
    </location>
</feature>
<feature type="compositionally biased region" description="Polar residues" evidence="5">
    <location>
        <begin position="110"/>
        <end position="121"/>
    </location>
</feature>
<protein>
    <submittedName>
        <fullName evidence="8">Uncharacterized protein LOC101864023</fullName>
    </submittedName>
</protein>